<feature type="non-terminal residue" evidence="2">
    <location>
        <position position="290"/>
    </location>
</feature>
<dbReference type="PANTHER" id="PTHR21248:SF22">
    <property type="entry name" value="PHOSPHOLIPASE D"/>
    <property type="match status" value="1"/>
</dbReference>
<dbReference type="OrthoDB" id="9997422at2759"/>
<dbReference type="PANTHER" id="PTHR21248">
    <property type="entry name" value="CARDIOLIPIN SYNTHASE"/>
    <property type="match status" value="1"/>
</dbReference>
<evidence type="ECO:0000256" key="1">
    <source>
        <dbReference type="SAM" id="Phobius"/>
    </source>
</evidence>
<comment type="caution">
    <text evidence="2">The sequence shown here is derived from an EMBL/GenBank/DDBJ whole genome shotgun (WGS) entry which is preliminary data.</text>
</comment>
<feature type="non-terminal residue" evidence="2">
    <location>
        <position position="1"/>
    </location>
</feature>
<accession>A0A3E2H7I8</accession>
<gene>
    <name evidence="2" type="ORF">B7463_g7285</name>
</gene>
<reference evidence="2 3" key="1">
    <citation type="submission" date="2018-05" db="EMBL/GenBank/DDBJ databases">
        <title>Draft genome sequence of Scytalidium lignicola DSM 105466, a ubiquitous saprotrophic fungus.</title>
        <authorList>
            <person name="Buettner E."/>
            <person name="Gebauer A.M."/>
            <person name="Hofrichter M."/>
            <person name="Liers C."/>
            <person name="Kellner H."/>
        </authorList>
    </citation>
    <scope>NUCLEOTIDE SEQUENCE [LARGE SCALE GENOMIC DNA]</scope>
    <source>
        <strain evidence="2 3">DSM 105466</strain>
    </source>
</reference>
<proteinExistence type="predicted"/>
<evidence type="ECO:0000313" key="2">
    <source>
        <dbReference type="EMBL" id="RFU29043.1"/>
    </source>
</evidence>
<dbReference type="STRING" id="5539.A0A3E2H7I8"/>
<dbReference type="Proteomes" id="UP000258309">
    <property type="component" value="Unassembled WGS sequence"/>
</dbReference>
<sequence length="290" mass="32773">MTFIQHIKDIVAIFIQVFVIFPYSALTIPRQRQLRDSRNPALSPDRQLQPYPTSCHFAAMISDKVHKLCTNEESVSSLLAQDPSLSPGDAWKKLYGAHIVSENGSKRSGRSHRDKITEEDLERARECGNWGPTQPSDLFLRMYHDALCSIENSVSSCMVSPPLMGSCGVIPSTVISTVPDIMRHMSNIIVRAEKEIILATNYWQNSVASKYIRNAMKELSRRAGERGVKIVMKLEYDRGSAKQLLDNHYSVSEEEYLGKAVGLPSPKEIENIDLQVMNYQPYTCNEMYQA</sequence>
<dbReference type="SUPFAM" id="SSF56024">
    <property type="entry name" value="Phospholipase D/nuclease"/>
    <property type="match status" value="1"/>
</dbReference>
<dbReference type="EMBL" id="NCSJ02000141">
    <property type="protein sequence ID" value="RFU29043.1"/>
    <property type="molecule type" value="Genomic_DNA"/>
</dbReference>
<organism evidence="2 3">
    <name type="scientific">Scytalidium lignicola</name>
    <name type="common">Hyphomycete</name>
    <dbReference type="NCBI Taxonomy" id="5539"/>
    <lineage>
        <taxon>Eukaryota</taxon>
        <taxon>Fungi</taxon>
        <taxon>Dikarya</taxon>
        <taxon>Ascomycota</taxon>
        <taxon>Pezizomycotina</taxon>
        <taxon>Leotiomycetes</taxon>
        <taxon>Leotiomycetes incertae sedis</taxon>
        <taxon>Scytalidium</taxon>
    </lineage>
</organism>
<name>A0A3E2H7I8_SCYLI</name>
<keyword evidence="1" id="KW-1133">Transmembrane helix</keyword>
<evidence type="ECO:0000313" key="3">
    <source>
        <dbReference type="Proteomes" id="UP000258309"/>
    </source>
</evidence>
<dbReference type="OMA" id="TSERVYH"/>
<keyword evidence="3" id="KW-1185">Reference proteome</keyword>
<protein>
    <submittedName>
        <fullName evidence="2">Uncharacterized protein</fullName>
    </submittedName>
</protein>
<feature type="transmembrane region" description="Helical" evidence="1">
    <location>
        <begin position="6"/>
        <end position="28"/>
    </location>
</feature>
<dbReference type="AlphaFoldDB" id="A0A3E2H7I8"/>
<keyword evidence="1" id="KW-0472">Membrane</keyword>
<keyword evidence="1" id="KW-0812">Transmembrane</keyword>